<dbReference type="AlphaFoldDB" id="A0AAE1Q6P3"/>
<dbReference type="Proteomes" id="UP001292094">
    <property type="component" value="Unassembled WGS sequence"/>
</dbReference>
<evidence type="ECO:0000313" key="2">
    <source>
        <dbReference type="Proteomes" id="UP001292094"/>
    </source>
</evidence>
<name>A0AAE1Q6P3_9EUCA</name>
<sequence>MPSLSSRTSNETYSEQSASPCLAHKIIGQCRASSPHSVLRKSTPTSVSPTFSGLQWQRFMLFCTVFCLQAMLRVHQLSRMLLIVYLQTFLQTLFTFHSQETTFLLQVQMKRAGHRTRVSSHWIVTRDEVILRALQRFQVQHSMWTLVENIVLREIMGEVEVSYVFKWKSLTQLPQSIFPQGTTEEVSKAAAELALLSQLPTPNELQPQDLTICCHFLQYKTGEQKSWLSHYLLGGTTKTSSALGTTSAAFDSAAAFRHKSTLATAAIQALLLSLLSVTLETLSTSLHCRDPMLGGIDMAMPCREVVEWFLCHLFHVKNRTLATIRTHEAALKAPMFYGCNLTIDTQWLDWLHRSFFLQRPPCHQPRQFWSLGKSTGFLGTYAVLNIAPSKDQLFRKALFLTALTLDMRASQLHALSRHAAWTVFATNDAPVPLFMTKNGREGHSLLHFTIPVWFEEGIHRLLCPFVVLRSYLLSTEAAPWENIFVWPHSLRKCSRLHIAQELCMVIESVDLEKCPKGQDVRKMAASFLFLCSYSLDTTRQGGQWSSLPVLSSGAT</sequence>
<dbReference type="EMBL" id="JAWZYT010000651">
    <property type="protein sequence ID" value="KAK4320636.1"/>
    <property type="molecule type" value="Genomic_DNA"/>
</dbReference>
<proteinExistence type="predicted"/>
<protein>
    <submittedName>
        <fullName evidence="1">Uncharacterized protein</fullName>
    </submittedName>
</protein>
<accession>A0AAE1Q6P3</accession>
<gene>
    <name evidence="1" type="ORF">Pmani_008519</name>
</gene>
<evidence type="ECO:0000313" key="1">
    <source>
        <dbReference type="EMBL" id="KAK4320636.1"/>
    </source>
</evidence>
<reference evidence="1" key="1">
    <citation type="submission" date="2023-11" db="EMBL/GenBank/DDBJ databases">
        <title>Genome assemblies of two species of porcelain crab, Petrolisthes cinctipes and Petrolisthes manimaculis (Anomura: Porcellanidae).</title>
        <authorList>
            <person name="Angst P."/>
        </authorList>
    </citation>
    <scope>NUCLEOTIDE SEQUENCE</scope>
    <source>
        <strain evidence="1">PB745_02</strain>
        <tissue evidence="1">Gill</tissue>
    </source>
</reference>
<organism evidence="1 2">
    <name type="scientific">Petrolisthes manimaculis</name>
    <dbReference type="NCBI Taxonomy" id="1843537"/>
    <lineage>
        <taxon>Eukaryota</taxon>
        <taxon>Metazoa</taxon>
        <taxon>Ecdysozoa</taxon>
        <taxon>Arthropoda</taxon>
        <taxon>Crustacea</taxon>
        <taxon>Multicrustacea</taxon>
        <taxon>Malacostraca</taxon>
        <taxon>Eumalacostraca</taxon>
        <taxon>Eucarida</taxon>
        <taxon>Decapoda</taxon>
        <taxon>Pleocyemata</taxon>
        <taxon>Anomura</taxon>
        <taxon>Galatheoidea</taxon>
        <taxon>Porcellanidae</taxon>
        <taxon>Petrolisthes</taxon>
    </lineage>
</organism>
<comment type="caution">
    <text evidence="1">The sequence shown here is derived from an EMBL/GenBank/DDBJ whole genome shotgun (WGS) entry which is preliminary data.</text>
</comment>
<keyword evidence="2" id="KW-1185">Reference proteome</keyword>